<sequence>MSWSKNSARILMARIDPGAVAKITDLLARHEGNILRLGQFTTGIDDGTLKVDRRYSAP</sequence>
<proteinExistence type="predicted"/>
<dbReference type="InterPro" id="IPR045865">
    <property type="entry name" value="ACT-like_dom_sf"/>
</dbReference>
<accession>A0A1I7MSY0</accession>
<dbReference type="EMBL" id="FPCG01000017">
    <property type="protein sequence ID" value="SFV25030.1"/>
    <property type="molecule type" value="Genomic_DNA"/>
</dbReference>
<organism evidence="1 2">
    <name type="scientific">Micrococcus terreus</name>
    <dbReference type="NCBI Taxonomy" id="574650"/>
    <lineage>
        <taxon>Bacteria</taxon>
        <taxon>Bacillati</taxon>
        <taxon>Actinomycetota</taxon>
        <taxon>Actinomycetes</taxon>
        <taxon>Micrococcales</taxon>
        <taxon>Micrococcaceae</taxon>
        <taxon>Micrococcus</taxon>
    </lineage>
</organism>
<reference evidence="1 2" key="1">
    <citation type="submission" date="2016-10" db="EMBL/GenBank/DDBJ databases">
        <authorList>
            <person name="de Groot N.N."/>
        </authorList>
    </citation>
    <scope>NUCLEOTIDE SEQUENCE [LARGE SCALE GENOMIC DNA]</scope>
    <source>
        <strain evidence="1 2">CGMCC 1.7054</strain>
    </source>
</reference>
<dbReference type="SUPFAM" id="SSF55021">
    <property type="entry name" value="ACT-like"/>
    <property type="match status" value="1"/>
</dbReference>
<keyword evidence="2" id="KW-1185">Reference proteome</keyword>
<evidence type="ECO:0008006" key="3">
    <source>
        <dbReference type="Google" id="ProtNLM"/>
    </source>
</evidence>
<dbReference type="Proteomes" id="UP000198881">
    <property type="component" value="Unassembled WGS sequence"/>
</dbReference>
<evidence type="ECO:0000313" key="1">
    <source>
        <dbReference type="EMBL" id="SFV25030.1"/>
    </source>
</evidence>
<dbReference type="RefSeq" id="WP_177227973.1">
    <property type="nucleotide sequence ID" value="NZ_FPCG01000017.1"/>
</dbReference>
<evidence type="ECO:0000313" key="2">
    <source>
        <dbReference type="Proteomes" id="UP000198881"/>
    </source>
</evidence>
<dbReference type="AlphaFoldDB" id="A0A1I7MSY0"/>
<protein>
    <recommendedName>
        <fullName evidence="3">ACT domain-containing protein</fullName>
    </recommendedName>
</protein>
<name>A0A1I7MSY0_9MICC</name>
<gene>
    <name evidence="1" type="ORF">SAMN04487966_11727</name>
</gene>